<dbReference type="RefSeq" id="WP_232317571.1">
    <property type="nucleotide sequence ID" value="NZ_JARMAB010000006.1"/>
</dbReference>
<organism evidence="4 5">
    <name type="scientific">Heyndrickxia acidicola</name>
    <dbReference type="NCBI Taxonomy" id="209389"/>
    <lineage>
        <taxon>Bacteria</taxon>
        <taxon>Bacillati</taxon>
        <taxon>Bacillota</taxon>
        <taxon>Bacilli</taxon>
        <taxon>Bacillales</taxon>
        <taxon>Bacillaceae</taxon>
        <taxon>Heyndrickxia</taxon>
    </lineage>
</organism>
<dbReference type="PANTHER" id="PTHR31157">
    <property type="entry name" value="SCP DOMAIN-CONTAINING PROTEIN"/>
    <property type="match status" value="1"/>
</dbReference>
<dbReference type="CDD" id="cd05379">
    <property type="entry name" value="CAP_bacterial"/>
    <property type="match status" value="1"/>
</dbReference>
<feature type="chain" id="PRO_5046394278" evidence="2">
    <location>
        <begin position="26"/>
        <end position="284"/>
    </location>
</feature>
<evidence type="ECO:0000259" key="3">
    <source>
        <dbReference type="Pfam" id="PF00188"/>
    </source>
</evidence>
<evidence type="ECO:0000313" key="5">
    <source>
        <dbReference type="Proteomes" id="UP001341444"/>
    </source>
</evidence>
<keyword evidence="5" id="KW-1185">Reference proteome</keyword>
<feature type="compositionally biased region" description="Polar residues" evidence="1">
    <location>
        <begin position="132"/>
        <end position="157"/>
    </location>
</feature>
<dbReference type="SUPFAM" id="SSF55797">
    <property type="entry name" value="PR-1-like"/>
    <property type="match status" value="1"/>
</dbReference>
<dbReference type="InterPro" id="IPR035940">
    <property type="entry name" value="CAP_sf"/>
</dbReference>
<dbReference type="InterPro" id="IPR014258">
    <property type="entry name" value="CAP_domain_YkwD-like"/>
</dbReference>
<feature type="region of interest" description="Disordered" evidence="1">
    <location>
        <begin position="126"/>
        <end position="157"/>
    </location>
</feature>
<sequence length="284" mass="30889">MIKGKKRLFAAPVLLLGLAACNHQGNNSAMDNTRDDRALRNVSYNEGNVPHPYHRGVITHNQNDKTRYRYPDRLVGVNISAMDTNQSSSVYPQTKAVLTQDAKYESVPVNPENAIGFQAGPIPGVQAGISPGGNSTSQNGGNLASPGTQNQSPAQNNASIGNMAKQVIDLTNQQRKQNGLPALKADKQLSGVADKKATDMEQNHYFSHTSPTYGSPFDMMRDFGVTYNTAGENIAKGQQSAQDVVNQWMNSEGHRKNILNPNFTNIGVGYDTNGNYWSQMFTGK</sequence>
<keyword evidence="2" id="KW-0732">Signal</keyword>
<dbReference type="Gene3D" id="3.40.33.10">
    <property type="entry name" value="CAP"/>
    <property type="match status" value="1"/>
</dbReference>
<dbReference type="NCBIfam" id="TIGR02909">
    <property type="entry name" value="spore_YkwD"/>
    <property type="match status" value="1"/>
</dbReference>
<name>A0ABU6MCI1_9BACI</name>
<feature type="domain" description="SCP" evidence="3">
    <location>
        <begin position="169"/>
        <end position="280"/>
    </location>
</feature>
<evidence type="ECO:0000256" key="1">
    <source>
        <dbReference type="SAM" id="MobiDB-lite"/>
    </source>
</evidence>
<comment type="caution">
    <text evidence="4">The sequence shown here is derived from an EMBL/GenBank/DDBJ whole genome shotgun (WGS) entry which is preliminary data.</text>
</comment>
<reference evidence="4 5" key="1">
    <citation type="submission" date="2023-03" db="EMBL/GenBank/DDBJ databases">
        <title>Bacillus Genome Sequencing.</title>
        <authorList>
            <person name="Dunlap C."/>
        </authorList>
    </citation>
    <scope>NUCLEOTIDE SEQUENCE [LARGE SCALE GENOMIC DNA]</scope>
    <source>
        <strain evidence="4 5">B-23453</strain>
    </source>
</reference>
<accession>A0ABU6MCI1</accession>
<proteinExistence type="predicted"/>
<dbReference type="InterPro" id="IPR014044">
    <property type="entry name" value="CAP_dom"/>
</dbReference>
<evidence type="ECO:0000256" key="2">
    <source>
        <dbReference type="SAM" id="SignalP"/>
    </source>
</evidence>
<protein>
    <submittedName>
        <fullName evidence="4">CAP domain-containing protein</fullName>
    </submittedName>
</protein>
<dbReference type="PROSITE" id="PS51257">
    <property type="entry name" value="PROKAR_LIPOPROTEIN"/>
    <property type="match status" value="1"/>
</dbReference>
<feature type="signal peptide" evidence="2">
    <location>
        <begin position="1"/>
        <end position="25"/>
    </location>
</feature>
<dbReference type="EMBL" id="JARMAB010000006">
    <property type="protein sequence ID" value="MED1202373.1"/>
    <property type="molecule type" value="Genomic_DNA"/>
</dbReference>
<dbReference type="Pfam" id="PF00188">
    <property type="entry name" value="CAP"/>
    <property type="match status" value="1"/>
</dbReference>
<dbReference type="PANTHER" id="PTHR31157:SF1">
    <property type="entry name" value="SCP DOMAIN-CONTAINING PROTEIN"/>
    <property type="match status" value="1"/>
</dbReference>
<dbReference type="Proteomes" id="UP001341444">
    <property type="component" value="Unassembled WGS sequence"/>
</dbReference>
<gene>
    <name evidence="4" type="ORF">P4T90_04620</name>
</gene>
<evidence type="ECO:0000313" key="4">
    <source>
        <dbReference type="EMBL" id="MED1202373.1"/>
    </source>
</evidence>